<dbReference type="InterPro" id="IPR038735">
    <property type="entry name" value="MSMEG_1276-like_NTP-PPase_dom"/>
</dbReference>
<dbReference type="EMBL" id="CP134494">
    <property type="protein sequence ID" value="WNF25189.1"/>
    <property type="molecule type" value="Genomic_DNA"/>
</dbReference>
<sequence length="110" mass="12939">MGKTKLYNKLVRDQIPEIIHKSGKSFNTRKLAHEEYIKELKNKAFEELNEYSHSASNQEAAEELADLLEVMHSLAEVHGYTFDQIEEIRQRKMEVRGGFKERIFLIDVEE</sequence>
<organism evidence="1 2">
    <name type="scientific">Mesobacillus jeotgali</name>
    <dbReference type="NCBI Taxonomy" id="129985"/>
    <lineage>
        <taxon>Bacteria</taxon>
        <taxon>Bacillati</taxon>
        <taxon>Bacillota</taxon>
        <taxon>Bacilli</taxon>
        <taxon>Bacillales</taxon>
        <taxon>Bacillaceae</taxon>
        <taxon>Mesobacillus</taxon>
    </lineage>
</organism>
<dbReference type="SUPFAM" id="SSF101386">
    <property type="entry name" value="all-alpha NTP pyrophosphatases"/>
    <property type="match status" value="1"/>
</dbReference>
<dbReference type="RefSeq" id="WP_311076358.1">
    <property type="nucleotide sequence ID" value="NZ_CP134494.1"/>
</dbReference>
<dbReference type="CDD" id="cd11532">
    <property type="entry name" value="NTP-PPase_COG4997"/>
    <property type="match status" value="1"/>
</dbReference>
<keyword evidence="2" id="KW-1185">Reference proteome</keyword>
<evidence type="ECO:0000313" key="2">
    <source>
        <dbReference type="Proteomes" id="UP001303324"/>
    </source>
</evidence>
<proteinExistence type="predicted"/>
<accession>A0ABY9VMM0</accession>
<name>A0ABY9VMM0_9BACI</name>
<gene>
    <name evidence="1" type="ORF">RH061_10325</name>
</gene>
<evidence type="ECO:0000313" key="1">
    <source>
        <dbReference type="EMBL" id="WNF25189.1"/>
    </source>
</evidence>
<reference evidence="1 2" key="1">
    <citation type="submission" date="2023-09" db="EMBL/GenBank/DDBJ databases">
        <title>Microbial mechanism of fulvic acid promoting antimony reduction mineralization in rice fields.</title>
        <authorList>
            <person name="Chen G."/>
            <person name="Lan J."/>
        </authorList>
    </citation>
    <scope>NUCLEOTIDE SEQUENCE [LARGE SCALE GENOMIC DNA]</scope>
    <source>
        <strain evidence="1 2">PS1</strain>
    </source>
</reference>
<protein>
    <submittedName>
        <fullName evidence="1">Nucleoside triphosphate pyrophosphohydrolase</fullName>
    </submittedName>
</protein>
<dbReference type="Proteomes" id="UP001303324">
    <property type="component" value="Chromosome"/>
</dbReference>